<dbReference type="GO" id="GO:0016747">
    <property type="term" value="F:acyltransferase activity, transferring groups other than amino-acyl groups"/>
    <property type="evidence" value="ECO:0007669"/>
    <property type="project" value="InterPro"/>
</dbReference>
<dbReference type="EMBL" id="UINC01185725">
    <property type="protein sequence ID" value="SVD97571.1"/>
    <property type="molecule type" value="Genomic_DNA"/>
</dbReference>
<protein>
    <recommendedName>
        <fullName evidence="1">N-acetyltransferase domain-containing protein</fullName>
    </recommendedName>
</protein>
<dbReference type="PROSITE" id="PS51186">
    <property type="entry name" value="GNAT"/>
    <property type="match status" value="1"/>
</dbReference>
<gene>
    <name evidence="2" type="ORF">METZ01_LOCUS450425</name>
</gene>
<evidence type="ECO:0000313" key="2">
    <source>
        <dbReference type="EMBL" id="SVD97571.1"/>
    </source>
</evidence>
<dbReference type="SUPFAM" id="SSF55729">
    <property type="entry name" value="Acyl-CoA N-acyltransferases (Nat)"/>
    <property type="match status" value="1"/>
</dbReference>
<dbReference type="AlphaFoldDB" id="A0A382ZQ28"/>
<sequence>VIIFSDKSLTIRIGKNSDLNKIKKIDESLNITINQNEQIQKYNALKQAINNKNLIISTTQSTVVGYLWYEYLWGYIPFISLIRIHKSFHRKGIGEKMIKFLERKMKKMNVERILSSTEVENSVAIKFHQNIGFKECGYFELSQWEPNKELFFEKLLTN</sequence>
<dbReference type="InterPro" id="IPR016181">
    <property type="entry name" value="Acyl_CoA_acyltransferase"/>
</dbReference>
<dbReference type="Pfam" id="PF00583">
    <property type="entry name" value="Acetyltransf_1"/>
    <property type="match status" value="1"/>
</dbReference>
<feature type="non-terminal residue" evidence="2">
    <location>
        <position position="1"/>
    </location>
</feature>
<dbReference type="InterPro" id="IPR000182">
    <property type="entry name" value="GNAT_dom"/>
</dbReference>
<organism evidence="2">
    <name type="scientific">marine metagenome</name>
    <dbReference type="NCBI Taxonomy" id="408172"/>
    <lineage>
        <taxon>unclassified sequences</taxon>
        <taxon>metagenomes</taxon>
        <taxon>ecological metagenomes</taxon>
    </lineage>
</organism>
<reference evidence="2" key="1">
    <citation type="submission" date="2018-05" db="EMBL/GenBank/DDBJ databases">
        <authorList>
            <person name="Lanie J.A."/>
            <person name="Ng W.-L."/>
            <person name="Kazmierczak K.M."/>
            <person name="Andrzejewski T.M."/>
            <person name="Davidsen T.M."/>
            <person name="Wayne K.J."/>
            <person name="Tettelin H."/>
            <person name="Glass J.I."/>
            <person name="Rusch D."/>
            <person name="Podicherti R."/>
            <person name="Tsui H.-C.T."/>
            <person name="Winkler M.E."/>
        </authorList>
    </citation>
    <scope>NUCLEOTIDE SEQUENCE</scope>
</reference>
<name>A0A382ZQ28_9ZZZZ</name>
<proteinExistence type="predicted"/>
<dbReference type="Gene3D" id="3.40.630.30">
    <property type="match status" value="1"/>
</dbReference>
<evidence type="ECO:0000259" key="1">
    <source>
        <dbReference type="PROSITE" id="PS51186"/>
    </source>
</evidence>
<feature type="domain" description="N-acetyltransferase" evidence="1">
    <location>
        <begin position="9"/>
        <end position="157"/>
    </location>
</feature>
<accession>A0A382ZQ28</accession>